<evidence type="ECO:0000313" key="4">
    <source>
        <dbReference type="Proteomes" id="UP000215914"/>
    </source>
</evidence>
<dbReference type="PROSITE" id="PS51806">
    <property type="entry name" value="DOG1"/>
    <property type="match status" value="1"/>
</dbReference>
<protein>
    <submittedName>
        <fullName evidence="2">Transcription factor TGA like domain-containing protein</fullName>
    </submittedName>
</protein>
<dbReference type="GO" id="GO:0043565">
    <property type="term" value="F:sequence-specific DNA binding"/>
    <property type="evidence" value="ECO:0007669"/>
    <property type="project" value="InterPro"/>
</dbReference>
<reference evidence="2 4" key="1">
    <citation type="journal article" date="2017" name="Nature">
        <title>The sunflower genome provides insights into oil metabolism, flowering and Asterid evolution.</title>
        <authorList>
            <person name="Badouin H."/>
            <person name="Gouzy J."/>
            <person name="Grassa C.J."/>
            <person name="Murat F."/>
            <person name="Staton S.E."/>
            <person name="Cottret L."/>
            <person name="Lelandais-Briere C."/>
            <person name="Owens G.L."/>
            <person name="Carrere S."/>
            <person name="Mayjonade B."/>
            <person name="Legrand L."/>
            <person name="Gill N."/>
            <person name="Kane N.C."/>
            <person name="Bowers J.E."/>
            <person name="Hubner S."/>
            <person name="Bellec A."/>
            <person name="Berard A."/>
            <person name="Berges H."/>
            <person name="Blanchet N."/>
            <person name="Boniface M.C."/>
            <person name="Brunel D."/>
            <person name="Catrice O."/>
            <person name="Chaidir N."/>
            <person name="Claudel C."/>
            <person name="Donnadieu C."/>
            <person name="Faraut T."/>
            <person name="Fievet G."/>
            <person name="Helmstetter N."/>
            <person name="King M."/>
            <person name="Knapp S.J."/>
            <person name="Lai Z."/>
            <person name="Le Paslier M.C."/>
            <person name="Lippi Y."/>
            <person name="Lorenzon L."/>
            <person name="Mandel J.R."/>
            <person name="Marage G."/>
            <person name="Marchand G."/>
            <person name="Marquand E."/>
            <person name="Bret-Mestries E."/>
            <person name="Morien E."/>
            <person name="Nambeesan S."/>
            <person name="Nguyen T."/>
            <person name="Pegot-Espagnet P."/>
            <person name="Pouilly N."/>
            <person name="Raftis F."/>
            <person name="Sallet E."/>
            <person name="Schiex T."/>
            <person name="Thomas J."/>
            <person name="Vandecasteele C."/>
            <person name="Vares D."/>
            <person name="Vear F."/>
            <person name="Vautrin S."/>
            <person name="Crespi M."/>
            <person name="Mangin B."/>
            <person name="Burke J.M."/>
            <person name="Salse J."/>
            <person name="Munos S."/>
            <person name="Vincourt P."/>
            <person name="Rieseberg L.H."/>
            <person name="Langlade N.B."/>
        </authorList>
    </citation>
    <scope>NUCLEOTIDE SEQUENCE [LARGE SCALE GENOMIC DNA]</scope>
    <source>
        <strain evidence="4">cv. SF193</strain>
        <tissue evidence="2">Leaves</tissue>
    </source>
</reference>
<dbReference type="EMBL" id="MNCJ02000327">
    <property type="protein sequence ID" value="KAF5779331.1"/>
    <property type="molecule type" value="Genomic_DNA"/>
</dbReference>
<name>A0A251T440_HELAN</name>
<accession>A0A251T440</accession>
<dbReference type="Proteomes" id="UP000215914">
    <property type="component" value="Chromosome 12"/>
</dbReference>
<organism evidence="3 4">
    <name type="scientific">Helianthus annuus</name>
    <name type="common">Common sunflower</name>
    <dbReference type="NCBI Taxonomy" id="4232"/>
    <lineage>
        <taxon>Eukaryota</taxon>
        <taxon>Viridiplantae</taxon>
        <taxon>Streptophyta</taxon>
        <taxon>Embryophyta</taxon>
        <taxon>Tracheophyta</taxon>
        <taxon>Spermatophyta</taxon>
        <taxon>Magnoliopsida</taxon>
        <taxon>eudicotyledons</taxon>
        <taxon>Gunneridae</taxon>
        <taxon>Pentapetalae</taxon>
        <taxon>asterids</taxon>
        <taxon>campanulids</taxon>
        <taxon>Asterales</taxon>
        <taxon>Asteraceae</taxon>
        <taxon>Asteroideae</taxon>
        <taxon>Heliantheae alliance</taxon>
        <taxon>Heliantheae</taxon>
        <taxon>Helianthus</taxon>
    </lineage>
</organism>
<dbReference type="InterPro" id="IPR051886">
    <property type="entry name" value="Seed_Dev/Stress_Resp_Reg"/>
</dbReference>
<keyword evidence="4" id="KW-1185">Reference proteome</keyword>
<dbReference type="InParanoid" id="A0A251T440"/>
<evidence type="ECO:0000313" key="2">
    <source>
        <dbReference type="EMBL" id="KAF5779331.1"/>
    </source>
</evidence>
<evidence type="ECO:0000313" key="3">
    <source>
        <dbReference type="EMBL" id="OTG05900.1"/>
    </source>
</evidence>
<dbReference type="EMBL" id="CM007901">
    <property type="protein sequence ID" value="OTG05900.1"/>
    <property type="molecule type" value="Genomic_DNA"/>
</dbReference>
<dbReference type="STRING" id="4232.A0A251T440"/>
<dbReference type="Gramene" id="mRNA:HanXRQr2_Chr12g0558091">
    <property type="protein sequence ID" value="mRNA:HanXRQr2_Chr12g0558091"/>
    <property type="gene ID" value="HanXRQr2_Chr12g0558091"/>
</dbReference>
<feature type="domain" description="DOG1" evidence="1">
    <location>
        <begin position="5"/>
        <end position="197"/>
    </location>
</feature>
<reference evidence="3" key="2">
    <citation type="submission" date="2017-02" db="EMBL/GenBank/DDBJ databases">
        <title>Sunflower complete genome.</title>
        <authorList>
            <person name="Langlade N."/>
            <person name="Munos S."/>
        </authorList>
    </citation>
    <scope>NUCLEOTIDE SEQUENCE [LARGE SCALE GENOMIC DNA]</scope>
    <source>
        <tissue evidence="3">Leaves</tissue>
    </source>
</reference>
<reference evidence="2" key="3">
    <citation type="submission" date="2020-06" db="EMBL/GenBank/DDBJ databases">
        <title>Helianthus annuus Genome sequencing and assembly Release 2.</title>
        <authorList>
            <person name="Gouzy J."/>
            <person name="Langlade N."/>
            <person name="Munos S."/>
        </authorList>
    </citation>
    <scope>NUCLEOTIDE SEQUENCE</scope>
    <source>
        <tissue evidence="2">Leaves</tissue>
    </source>
</reference>
<evidence type="ECO:0000259" key="1">
    <source>
        <dbReference type="PROSITE" id="PS51806"/>
    </source>
</evidence>
<dbReference type="GO" id="GO:0006351">
    <property type="term" value="P:DNA-templated transcription"/>
    <property type="evidence" value="ECO:0007669"/>
    <property type="project" value="InterPro"/>
</dbReference>
<proteinExistence type="predicted"/>
<dbReference type="AlphaFoldDB" id="A0A251T440"/>
<dbReference type="InterPro" id="IPR025422">
    <property type="entry name" value="TGA_domain"/>
</dbReference>
<dbReference type="PANTHER" id="PTHR46354:SF7">
    <property type="entry name" value="PROTEIN DOG1-LIKE 1"/>
    <property type="match status" value="1"/>
</dbReference>
<sequence length="197" mass="22379">MTTSTSNHGSSFHHWIFLQQADLEELMNVLTTVSEADIELLHRVSQKTIQHLSDYQQTRSVHHGIDSKKLEFELSKLLIIGDRIGSKREMECSDMQVKLIEALHVETVKSEDKISSRMANLQECVAIEPLVIGYSDGVEQALEAHRVAFNEVVMDADELRVKVLKELVDHILTPLQGVHLLVASTRLHLSIHEWGKR</sequence>
<dbReference type="PANTHER" id="PTHR46354">
    <property type="entry name" value="DOG1 DOMAIN-CONTAINING PROTEIN"/>
    <property type="match status" value="1"/>
</dbReference>
<gene>
    <name evidence="3" type="ORF">HannXRQ_Chr12g0378751</name>
    <name evidence="2" type="ORF">HanXRQr2_Chr12g0558091</name>
</gene>